<protein>
    <submittedName>
        <fullName evidence="1">Uncharacterized protein</fullName>
    </submittedName>
</protein>
<organism evidence="1">
    <name type="scientific">Lygus hesperus</name>
    <name type="common">Western plant bug</name>
    <dbReference type="NCBI Taxonomy" id="30085"/>
    <lineage>
        <taxon>Eukaryota</taxon>
        <taxon>Metazoa</taxon>
        <taxon>Ecdysozoa</taxon>
        <taxon>Arthropoda</taxon>
        <taxon>Hexapoda</taxon>
        <taxon>Insecta</taxon>
        <taxon>Pterygota</taxon>
        <taxon>Neoptera</taxon>
        <taxon>Paraneoptera</taxon>
        <taxon>Hemiptera</taxon>
        <taxon>Heteroptera</taxon>
        <taxon>Panheteroptera</taxon>
        <taxon>Cimicomorpha</taxon>
        <taxon>Miridae</taxon>
        <taxon>Mirini</taxon>
        <taxon>Lygus</taxon>
    </lineage>
</organism>
<accession>A0A146LFK1</accession>
<evidence type="ECO:0000313" key="1">
    <source>
        <dbReference type="EMBL" id="JAQ06185.1"/>
    </source>
</evidence>
<gene>
    <name evidence="1" type="ORF">g.17908</name>
</gene>
<reference evidence="1" key="1">
    <citation type="journal article" date="2016" name="Gigascience">
        <title>De novo construction of an expanded transcriptome assembly for the western tarnished plant bug, Lygus hesperus.</title>
        <authorList>
            <person name="Tassone E.E."/>
            <person name="Geib S.M."/>
            <person name="Hall B."/>
            <person name="Fabrick J.A."/>
            <person name="Brent C.S."/>
            <person name="Hull J.J."/>
        </authorList>
    </citation>
    <scope>NUCLEOTIDE SEQUENCE</scope>
</reference>
<name>A0A146LFK1_LYGHE</name>
<proteinExistence type="predicted"/>
<dbReference type="EMBL" id="GDHC01012444">
    <property type="protein sequence ID" value="JAQ06185.1"/>
    <property type="molecule type" value="Transcribed_RNA"/>
</dbReference>
<sequence>GIVWTRLYVSSTSDVFSLLYSLHPDLCQYRWALNFLLDVQQQYIINTIINKKTRLIISTYLRPPSSPHSSSVVEFPTEPPCSAGSSSKNVFLSFYCSGETTGDGPDDLHVVCTCAAGISTRTVRRMVGEKRKRQHIFTSVAAL</sequence>
<dbReference type="AlphaFoldDB" id="A0A146LFK1"/>
<feature type="non-terminal residue" evidence="1">
    <location>
        <position position="1"/>
    </location>
</feature>